<dbReference type="Pfam" id="PF00072">
    <property type="entry name" value="Response_reg"/>
    <property type="match status" value="1"/>
</dbReference>
<dbReference type="SMART" id="SM00421">
    <property type="entry name" value="HTH_LUXR"/>
    <property type="match status" value="1"/>
</dbReference>
<dbReference type="RefSeq" id="WP_338223127.1">
    <property type="nucleotide sequence ID" value="NZ_BTPD01000003.1"/>
</dbReference>
<evidence type="ECO:0000259" key="5">
    <source>
        <dbReference type="PROSITE" id="PS50110"/>
    </source>
</evidence>
<dbReference type="InterPro" id="IPR036388">
    <property type="entry name" value="WH-like_DNA-bd_sf"/>
</dbReference>
<dbReference type="SUPFAM" id="SSF52172">
    <property type="entry name" value="CheY-like"/>
    <property type="match status" value="1"/>
</dbReference>
<evidence type="ECO:0000256" key="3">
    <source>
        <dbReference type="PROSITE-ProRule" id="PRU00169"/>
    </source>
</evidence>
<dbReference type="Gene3D" id="1.10.10.10">
    <property type="entry name" value="Winged helix-like DNA-binding domain superfamily/Winged helix DNA-binding domain"/>
    <property type="match status" value="1"/>
</dbReference>
<dbReference type="InterPro" id="IPR001789">
    <property type="entry name" value="Sig_transdc_resp-reg_receiver"/>
</dbReference>
<dbReference type="PROSITE" id="PS50043">
    <property type="entry name" value="HTH_LUXR_2"/>
    <property type="match status" value="1"/>
</dbReference>
<evidence type="ECO:0000256" key="2">
    <source>
        <dbReference type="ARBA" id="ARBA00023125"/>
    </source>
</evidence>
<name>A0ABQ6PK80_9BACT</name>
<evidence type="ECO:0000256" key="1">
    <source>
        <dbReference type="ARBA" id="ARBA00022553"/>
    </source>
</evidence>
<dbReference type="CDD" id="cd17535">
    <property type="entry name" value="REC_NarL-like"/>
    <property type="match status" value="1"/>
</dbReference>
<comment type="caution">
    <text evidence="6">The sequence shown here is derived from an EMBL/GenBank/DDBJ whole genome shotgun (WGS) entry which is preliminary data.</text>
</comment>
<dbReference type="SUPFAM" id="SSF46894">
    <property type="entry name" value="C-terminal effector domain of the bipartite response regulators"/>
    <property type="match status" value="1"/>
</dbReference>
<keyword evidence="2" id="KW-0238">DNA-binding</keyword>
<proteinExistence type="predicted"/>
<dbReference type="Proteomes" id="UP001338309">
    <property type="component" value="Unassembled WGS sequence"/>
</dbReference>
<dbReference type="PROSITE" id="PS50110">
    <property type="entry name" value="RESPONSE_REGULATORY"/>
    <property type="match status" value="1"/>
</dbReference>
<dbReference type="EMBL" id="BTPD01000003">
    <property type="protein sequence ID" value="GMQ28367.1"/>
    <property type="molecule type" value="Genomic_DNA"/>
</dbReference>
<dbReference type="SMART" id="SM00448">
    <property type="entry name" value="REC"/>
    <property type="match status" value="1"/>
</dbReference>
<dbReference type="PANTHER" id="PTHR45566">
    <property type="entry name" value="HTH-TYPE TRANSCRIPTIONAL REGULATOR YHJB-RELATED"/>
    <property type="match status" value="1"/>
</dbReference>
<dbReference type="Gene3D" id="3.40.50.2300">
    <property type="match status" value="1"/>
</dbReference>
<protein>
    <submittedName>
        <fullName evidence="6">Response regulator transcription factor</fullName>
    </submittedName>
</protein>
<keyword evidence="7" id="KW-1185">Reference proteome</keyword>
<organism evidence="6 7">
    <name type="scientific">Algoriphagus confluentis</name>
    <dbReference type="NCBI Taxonomy" id="1697556"/>
    <lineage>
        <taxon>Bacteria</taxon>
        <taxon>Pseudomonadati</taxon>
        <taxon>Bacteroidota</taxon>
        <taxon>Cytophagia</taxon>
        <taxon>Cytophagales</taxon>
        <taxon>Cyclobacteriaceae</taxon>
        <taxon>Algoriphagus</taxon>
    </lineage>
</organism>
<dbReference type="InterPro" id="IPR058245">
    <property type="entry name" value="NreC/VraR/RcsB-like_REC"/>
</dbReference>
<dbReference type="InterPro" id="IPR016032">
    <property type="entry name" value="Sig_transdc_resp-reg_C-effctor"/>
</dbReference>
<dbReference type="PRINTS" id="PR00038">
    <property type="entry name" value="HTHLUXR"/>
</dbReference>
<feature type="domain" description="HTH luxR-type" evidence="4">
    <location>
        <begin position="147"/>
        <end position="210"/>
    </location>
</feature>
<gene>
    <name evidence="6" type="ORF">Aconfl_10100</name>
</gene>
<dbReference type="CDD" id="cd06170">
    <property type="entry name" value="LuxR_C_like"/>
    <property type="match status" value="1"/>
</dbReference>
<sequence length="210" mass="23220">MGVSVLLADDHRLFTLGIERVLEKHPEFQWIGTVENGKEVLLFLEKNQQVDILVLDLNMPLMCGMEVLSHLNTNYPGLKKLVLSSEHTPTALEACKTLGANGFIGKDSCFDSFREALDTVARGGEYFQPVGGQGGSIVGLGNCPFQKLKSEFGLSEREAEITRLIMQQLETKQIADQLQLSPLTVKTHRKNIFSKLKVHNVAGLMGLLKV</sequence>
<dbReference type="PANTHER" id="PTHR45566:SF2">
    <property type="entry name" value="NARL SUBFAMILY"/>
    <property type="match status" value="1"/>
</dbReference>
<reference evidence="6 7" key="1">
    <citation type="submission" date="2023-08" db="EMBL/GenBank/DDBJ databases">
        <title>Draft genome sequence of Algoriphagus confluentis.</title>
        <authorList>
            <person name="Takatani N."/>
            <person name="Hosokawa M."/>
            <person name="Sawabe T."/>
        </authorList>
    </citation>
    <scope>NUCLEOTIDE SEQUENCE [LARGE SCALE GENOMIC DNA]</scope>
    <source>
        <strain evidence="6 7">NBRC 111222</strain>
    </source>
</reference>
<evidence type="ECO:0000313" key="6">
    <source>
        <dbReference type="EMBL" id="GMQ28367.1"/>
    </source>
</evidence>
<feature type="modified residue" description="4-aspartylphosphate" evidence="3">
    <location>
        <position position="56"/>
    </location>
</feature>
<dbReference type="InterPro" id="IPR000792">
    <property type="entry name" value="Tscrpt_reg_LuxR_C"/>
</dbReference>
<keyword evidence="1 3" id="KW-0597">Phosphoprotein</keyword>
<evidence type="ECO:0000313" key="7">
    <source>
        <dbReference type="Proteomes" id="UP001338309"/>
    </source>
</evidence>
<dbReference type="InterPro" id="IPR051015">
    <property type="entry name" value="EvgA-like"/>
</dbReference>
<accession>A0ABQ6PK80</accession>
<feature type="domain" description="Response regulatory" evidence="5">
    <location>
        <begin position="4"/>
        <end position="121"/>
    </location>
</feature>
<dbReference type="InterPro" id="IPR011006">
    <property type="entry name" value="CheY-like_superfamily"/>
</dbReference>
<evidence type="ECO:0000259" key="4">
    <source>
        <dbReference type="PROSITE" id="PS50043"/>
    </source>
</evidence>
<dbReference type="Pfam" id="PF00196">
    <property type="entry name" value="GerE"/>
    <property type="match status" value="1"/>
</dbReference>